<reference evidence="1" key="1">
    <citation type="submission" date="2020-02" db="EMBL/GenBank/DDBJ databases">
        <title>Synteny-based analysis reveals conserved mechanism for high triclosan tolerance in Pseudomonas, as well as instances of horizontal transfer.</title>
        <authorList>
            <person name="Mcfarland A.G."/>
            <person name="Bertucci H.K."/>
            <person name="Litmann E."/>
            <person name="Shen J."/>
            <person name="Huttenhower C."/>
            <person name="Hartmann E.M."/>
        </authorList>
    </citation>
    <scope>NUCLEOTIDE SEQUENCE</scope>
    <source>
        <strain evidence="1">109A1</strain>
    </source>
</reference>
<dbReference type="EMBL" id="JAAMRD010000004">
    <property type="protein sequence ID" value="MBA1304111.1"/>
    <property type="molecule type" value="Genomic_DNA"/>
</dbReference>
<name>A0A4P1S9Y2_STUST</name>
<evidence type="ECO:0000313" key="1">
    <source>
        <dbReference type="EMBL" id="MBA1304111.1"/>
    </source>
</evidence>
<organism evidence="1 2">
    <name type="scientific">Stutzerimonas stutzeri</name>
    <name type="common">Pseudomonas stutzeri</name>
    <dbReference type="NCBI Taxonomy" id="316"/>
    <lineage>
        <taxon>Bacteria</taxon>
        <taxon>Pseudomonadati</taxon>
        <taxon>Pseudomonadota</taxon>
        <taxon>Gammaproteobacteria</taxon>
        <taxon>Pseudomonadales</taxon>
        <taxon>Pseudomonadaceae</taxon>
        <taxon>Stutzerimonas</taxon>
    </lineage>
</organism>
<proteinExistence type="predicted"/>
<dbReference type="KEGG" id="psz:PSTAB_2859"/>
<accession>A0A4P1S9Y2</accession>
<comment type="caution">
    <text evidence="1">The sequence shown here is derived from an EMBL/GenBank/DDBJ whole genome shotgun (WGS) entry which is preliminary data.</text>
</comment>
<dbReference type="RefSeq" id="WP_011913938.1">
    <property type="nucleotide sequence ID" value="NC_015740.1"/>
</dbReference>
<sequence>MNEHDERTERQHGEAHPEPRDEHPGADIPEHMKPENLEKLRDYGKDMIPPGVA</sequence>
<dbReference type="Proteomes" id="UP001138621">
    <property type="component" value="Unassembled WGS sequence"/>
</dbReference>
<protein>
    <submittedName>
        <fullName evidence="1">Uncharacterized protein</fullName>
    </submittedName>
</protein>
<dbReference type="AlphaFoldDB" id="A0A4P1S9Y2"/>
<gene>
    <name evidence="1" type="ORF">G7024_06780</name>
</gene>
<dbReference type="GeneID" id="66822158"/>
<evidence type="ECO:0000313" key="2">
    <source>
        <dbReference type="Proteomes" id="UP001138621"/>
    </source>
</evidence>